<evidence type="ECO:0000313" key="3">
    <source>
        <dbReference type="Proteomes" id="UP000228934"/>
    </source>
</evidence>
<reference evidence="3" key="1">
    <citation type="journal article" date="2017" name="Nat. Commun.">
        <title>The North American bullfrog draft genome provides insight into hormonal regulation of long noncoding RNA.</title>
        <authorList>
            <person name="Hammond S.A."/>
            <person name="Warren R.L."/>
            <person name="Vandervalk B.P."/>
            <person name="Kucuk E."/>
            <person name="Khan H."/>
            <person name="Gibb E.A."/>
            <person name="Pandoh P."/>
            <person name="Kirk H."/>
            <person name="Zhao Y."/>
            <person name="Jones M."/>
            <person name="Mungall A.J."/>
            <person name="Coope R."/>
            <person name="Pleasance S."/>
            <person name="Moore R.A."/>
            <person name="Holt R.A."/>
            <person name="Round J.M."/>
            <person name="Ohora S."/>
            <person name="Walle B.V."/>
            <person name="Veldhoen N."/>
            <person name="Helbing C.C."/>
            <person name="Birol I."/>
        </authorList>
    </citation>
    <scope>NUCLEOTIDE SEQUENCE [LARGE SCALE GENOMIC DNA]</scope>
</reference>
<keyword evidence="3" id="KW-1185">Reference proteome</keyword>
<evidence type="ECO:0000256" key="1">
    <source>
        <dbReference type="SAM" id="Phobius"/>
    </source>
</evidence>
<dbReference type="AlphaFoldDB" id="A0A2G9RFI3"/>
<gene>
    <name evidence="2" type="ORF">AB205_0005550</name>
</gene>
<name>A0A2G9RFI3_AQUCT</name>
<keyword evidence="1" id="KW-1133">Transmembrane helix</keyword>
<proteinExistence type="predicted"/>
<organism evidence="2 3">
    <name type="scientific">Aquarana catesbeiana</name>
    <name type="common">American bullfrog</name>
    <name type="synonym">Rana catesbeiana</name>
    <dbReference type="NCBI Taxonomy" id="8400"/>
    <lineage>
        <taxon>Eukaryota</taxon>
        <taxon>Metazoa</taxon>
        <taxon>Chordata</taxon>
        <taxon>Craniata</taxon>
        <taxon>Vertebrata</taxon>
        <taxon>Euteleostomi</taxon>
        <taxon>Amphibia</taxon>
        <taxon>Batrachia</taxon>
        <taxon>Anura</taxon>
        <taxon>Neobatrachia</taxon>
        <taxon>Ranoidea</taxon>
        <taxon>Ranidae</taxon>
        <taxon>Aquarana</taxon>
    </lineage>
</organism>
<dbReference type="EMBL" id="KV944051">
    <property type="protein sequence ID" value="PIO25973.1"/>
    <property type="molecule type" value="Genomic_DNA"/>
</dbReference>
<dbReference type="Proteomes" id="UP000228934">
    <property type="component" value="Unassembled WGS sequence"/>
</dbReference>
<evidence type="ECO:0000313" key="2">
    <source>
        <dbReference type="EMBL" id="PIO25973.1"/>
    </source>
</evidence>
<keyword evidence="1" id="KW-0812">Transmembrane</keyword>
<keyword evidence="1" id="KW-0472">Membrane</keyword>
<feature type="transmembrane region" description="Helical" evidence="1">
    <location>
        <begin position="15"/>
        <end position="37"/>
    </location>
</feature>
<sequence length="76" mass="8445">MSDPVCKTTVTDMTYIVVLVCVLVFVLIVGIIGLLVIPEKPLHQAVSKIKNWLDGPYRIPSHVLDVSTPDYILQIL</sequence>
<accession>A0A2G9RFI3</accession>
<protein>
    <submittedName>
        <fullName evidence="2">Uncharacterized protein</fullName>
    </submittedName>
</protein>
<dbReference type="OrthoDB" id="9932619at2759"/>